<dbReference type="AlphaFoldDB" id="A0A0L9VEK6"/>
<evidence type="ECO:0000313" key="2">
    <source>
        <dbReference type="Proteomes" id="UP000053144"/>
    </source>
</evidence>
<reference evidence="2" key="1">
    <citation type="journal article" date="2015" name="Proc. Natl. Acad. Sci. U.S.A.">
        <title>Genome sequencing of adzuki bean (Vigna angularis) provides insight into high starch and low fat accumulation and domestication.</title>
        <authorList>
            <person name="Yang K."/>
            <person name="Tian Z."/>
            <person name="Chen C."/>
            <person name="Luo L."/>
            <person name="Zhao B."/>
            <person name="Wang Z."/>
            <person name="Yu L."/>
            <person name="Li Y."/>
            <person name="Sun Y."/>
            <person name="Li W."/>
            <person name="Chen Y."/>
            <person name="Li Y."/>
            <person name="Zhang Y."/>
            <person name="Ai D."/>
            <person name="Zhao J."/>
            <person name="Shang C."/>
            <person name="Ma Y."/>
            <person name="Wu B."/>
            <person name="Wang M."/>
            <person name="Gao L."/>
            <person name="Sun D."/>
            <person name="Zhang P."/>
            <person name="Guo F."/>
            <person name="Wang W."/>
            <person name="Li Y."/>
            <person name="Wang J."/>
            <person name="Varshney R.K."/>
            <person name="Wang J."/>
            <person name="Ling H.Q."/>
            <person name="Wan P."/>
        </authorList>
    </citation>
    <scope>NUCLEOTIDE SEQUENCE</scope>
    <source>
        <strain evidence="2">cv. Jingnong 6</strain>
    </source>
</reference>
<name>A0A0L9VEK6_PHAAN</name>
<dbReference type="Proteomes" id="UP000053144">
    <property type="component" value="Chromosome 9"/>
</dbReference>
<proteinExistence type="predicted"/>
<dbReference type="Gramene" id="KOM53470">
    <property type="protein sequence ID" value="KOM53470"/>
    <property type="gene ID" value="LR48_Vigan09g212900"/>
</dbReference>
<organism evidence="1 2">
    <name type="scientific">Phaseolus angularis</name>
    <name type="common">Azuki bean</name>
    <name type="synonym">Vigna angularis</name>
    <dbReference type="NCBI Taxonomy" id="3914"/>
    <lineage>
        <taxon>Eukaryota</taxon>
        <taxon>Viridiplantae</taxon>
        <taxon>Streptophyta</taxon>
        <taxon>Embryophyta</taxon>
        <taxon>Tracheophyta</taxon>
        <taxon>Spermatophyta</taxon>
        <taxon>Magnoliopsida</taxon>
        <taxon>eudicotyledons</taxon>
        <taxon>Gunneridae</taxon>
        <taxon>Pentapetalae</taxon>
        <taxon>rosids</taxon>
        <taxon>fabids</taxon>
        <taxon>Fabales</taxon>
        <taxon>Fabaceae</taxon>
        <taxon>Papilionoideae</taxon>
        <taxon>50 kb inversion clade</taxon>
        <taxon>NPAAA clade</taxon>
        <taxon>indigoferoid/millettioid clade</taxon>
        <taxon>Phaseoleae</taxon>
        <taxon>Vigna</taxon>
    </lineage>
</organism>
<evidence type="ECO:0000313" key="1">
    <source>
        <dbReference type="EMBL" id="KOM53470.1"/>
    </source>
</evidence>
<sequence>MTDTVKLRSDAFKMKFGSMSIGIQFKHRILTFHKLCALPCYASRDFYDEKHGWKKIYQVEENRAAAKGEALHYEDLYLYAA</sequence>
<gene>
    <name evidence="1" type="ORF">LR48_Vigan09g212900</name>
</gene>
<accession>A0A0L9VEK6</accession>
<dbReference type="EMBL" id="CM003379">
    <property type="protein sequence ID" value="KOM53470.1"/>
    <property type="molecule type" value="Genomic_DNA"/>
</dbReference>
<protein>
    <submittedName>
        <fullName evidence="1">Uncharacterized protein</fullName>
    </submittedName>
</protein>